<evidence type="ECO:0000313" key="7">
    <source>
        <dbReference type="EMBL" id="CBN80015.1"/>
    </source>
</evidence>
<feature type="domain" description="Dynein regulatory complex protein 1/2 N-terminal" evidence="5">
    <location>
        <begin position="86"/>
        <end position="188"/>
    </location>
</feature>
<feature type="domain" description="Dynein regulatory complex protein 1 C-terminal" evidence="6">
    <location>
        <begin position="631"/>
        <end position="690"/>
    </location>
</feature>
<dbReference type="STRING" id="2880.D8LIH6"/>
<evidence type="ECO:0000256" key="3">
    <source>
        <dbReference type="SAM" id="Coils"/>
    </source>
</evidence>
<dbReference type="Pfam" id="PF14772">
    <property type="entry name" value="NYD-SP28"/>
    <property type="match status" value="1"/>
</dbReference>
<dbReference type="GO" id="GO:0003352">
    <property type="term" value="P:regulation of cilium movement"/>
    <property type="evidence" value="ECO:0007669"/>
    <property type="project" value="TreeGrafter"/>
</dbReference>
<feature type="coiled-coil region" evidence="3">
    <location>
        <begin position="152"/>
        <end position="190"/>
    </location>
</feature>
<comment type="similarity">
    <text evidence="1">Belongs to the DRC1 family.</text>
</comment>
<dbReference type="AlphaFoldDB" id="D8LIH6"/>
<dbReference type="GO" id="GO:0070286">
    <property type="term" value="P:axonemal dynein complex assembly"/>
    <property type="evidence" value="ECO:0007669"/>
    <property type="project" value="InterPro"/>
</dbReference>
<sequence length="712" mass="80415">MAPLRAKNRDNLEFATNLPDKEERKRVRRLRVERQIAAQDKDGLDTSKNDDETAACSLSQQQVADSLGHLDKKKGRGIDAVTAVRVSADDRETQRRMAEEHARQERLQRLQEEAVRSGKQNAAVEMRWAELLDENMPQELHKSIEEQKAACAEIVASKAEDVEELLERMRTEFRELQEEYEVELEAVEEVFLQEREGLLAANKAEVDGLFEKRREMELSYMESKQKRQEQYQAEIEALLTRDGEEHTKLKIKLETDIQTLEQQLEEMRATYQLNTEKLEYNYRVLTERDMENSATLSHQKRKLTKLKDALSGLVQRYQETDTRDKKRNEELTEEFRRITKQYNDMQAKFRHFEISDNNRYEQVWSMHREEVLEAINKVLQADEIIHQQQLGWEWKPPNMDLLAELDINSVAAAKAGGGVGAVGGVGGGGGGGGSQSASAVVAQAGGAGDGEGEDEDDPNRPGQVVTKVSGTRVKAVLRLLSQEAGFLVDPGVKDALDAMTTDEAQLVSAVSMLKALGVEEQSDIEELMRYFFGSDVAEPDAEDIPSMATFRALGLDPDREPDALKVLLTIIQPDNVVSAIHNFVKDRKEARLLDQTRTKSLSLDDGGGGGGDAAGKVRRQREKVIRQRERDYWNTIGGVIGEEAWQVWKQLSHGLERYNAVLAERSRRITNVKSLQQENTRLKEMLRSYLGSAVNDDLIIPPTRTIQIGAPH</sequence>
<dbReference type="InParanoid" id="D8LIH6"/>
<dbReference type="OrthoDB" id="10260459at2759"/>
<reference evidence="7 8" key="1">
    <citation type="journal article" date="2010" name="Nature">
        <title>The Ectocarpus genome and the independent evolution of multicellularity in brown algae.</title>
        <authorList>
            <person name="Cock J.M."/>
            <person name="Sterck L."/>
            <person name="Rouze P."/>
            <person name="Scornet D."/>
            <person name="Allen A.E."/>
            <person name="Amoutzias G."/>
            <person name="Anthouard V."/>
            <person name="Artiguenave F."/>
            <person name="Aury J.M."/>
            <person name="Badger J.H."/>
            <person name="Beszteri B."/>
            <person name="Billiau K."/>
            <person name="Bonnet E."/>
            <person name="Bothwell J.H."/>
            <person name="Bowler C."/>
            <person name="Boyen C."/>
            <person name="Brownlee C."/>
            <person name="Carrano C.J."/>
            <person name="Charrier B."/>
            <person name="Cho G.Y."/>
            <person name="Coelho S.M."/>
            <person name="Collen J."/>
            <person name="Corre E."/>
            <person name="Da Silva C."/>
            <person name="Delage L."/>
            <person name="Delaroque N."/>
            <person name="Dittami S.M."/>
            <person name="Doulbeau S."/>
            <person name="Elias M."/>
            <person name="Farnham G."/>
            <person name="Gachon C.M."/>
            <person name="Gschloessl B."/>
            <person name="Heesch S."/>
            <person name="Jabbari K."/>
            <person name="Jubin C."/>
            <person name="Kawai H."/>
            <person name="Kimura K."/>
            <person name="Kloareg B."/>
            <person name="Kupper F.C."/>
            <person name="Lang D."/>
            <person name="Le Bail A."/>
            <person name="Leblanc C."/>
            <person name="Lerouge P."/>
            <person name="Lohr M."/>
            <person name="Lopez P.J."/>
            <person name="Martens C."/>
            <person name="Maumus F."/>
            <person name="Michel G."/>
            <person name="Miranda-Saavedra D."/>
            <person name="Morales J."/>
            <person name="Moreau H."/>
            <person name="Motomura T."/>
            <person name="Nagasato C."/>
            <person name="Napoli C.A."/>
            <person name="Nelson D.R."/>
            <person name="Nyvall-Collen P."/>
            <person name="Peters A.F."/>
            <person name="Pommier C."/>
            <person name="Potin P."/>
            <person name="Poulain J."/>
            <person name="Quesneville H."/>
            <person name="Read B."/>
            <person name="Rensing S.A."/>
            <person name="Ritter A."/>
            <person name="Rousvoal S."/>
            <person name="Samanta M."/>
            <person name="Samson G."/>
            <person name="Schroeder D.C."/>
            <person name="Segurens B."/>
            <person name="Strittmatter M."/>
            <person name="Tonon T."/>
            <person name="Tregear J.W."/>
            <person name="Valentin K."/>
            <person name="von Dassow P."/>
            <person name="Yamagishi T."/>
            <person name="Van de Peer Y."/>
            <person name="Wincker P."/>
        </authorList>
    </citation>
    <scope>NUCLEOTIDE SEQUENCE [LARGE SCALE GENOMIC DNA]</scope>
    <source>
        <strain evidence="8">Ec32 / CCAP1310/4</strain>
    </source>
</reference>
<evidence type="ECO:0000313" key="8">
    <source>
        <dbReference type="Proteomes" id="UP000002630"/>
    </source>
</evidence>
<feature type="coiled-coil region" evidence="3">
    <location>
        <begin position="221"/>
        <end position="277"/>
    </location>
</feature>
<feature type="compositionally biased region" description="Basic and acidic residues" evidence="4">
    <location>
        <begin position="19"/>
        <end position="51"/>
    </location>
</feature>
<keyword evidence="8" id="KW-1185">Reference proteome</keyword>
<dbReference type="GO" id="GO:0060285">
    <property type="term" value="P:cilium-dependent cell motility"/>
    <property type="evidence" value="ECO:0007669"/>
    <property type="project" value="TreeGrafter"/>
</dbReference>
<dbReference type="InterPro" id="IPR039505">
    <property type="entry name" value="DRC1/2_N"/>
</dbReference>
<evidence type="ECO:0008006" key="9">
    <source>
        <dbReference type="Google" id="ProtNLM"/>
    </source>
</evidence>
<evidence type="ECO:0000259" key="5">
    <source>
        <dbReference type="Pfam" id="PF14772"/>
    </source>
</evidence>
<dbReference type="PANTHER" id="PTHR21625">
    <property type="entry name" value="NYD-SP28 PROTEIN"/>
    <property type="match status" value="1"/>
</dbReference>
<keyword evidence="2 3" id="KW-0175">Coiled coil</keyword>
<feature type="region of interest" description="Disordered" evidence="4">
    <location>
        <begin position="1"/>
        <end position="57"/>
    </location>
</feature>
<evidence type="ECO:0000256" key="1">
    <source>
        <dbReference type="ARBA" id="ARBA00009688"/>
    </source>
</evidence>
<dbReference type="EMBL" id="FN649760">
    <property type="protein sequence ID" value="CBN80015.1"/>
    <property type="molecule type" value="Genomic_DNA"/>
</dbReference>
<dbReference type="PANTHER" id="PTHR21625:SF1">
    <property type="entry name" value="DYNEIN REGULATORY COMPLEX PROTEIN 1"/>
    <property type="match status" value="1"/>
</dbReference>
<dbReference type="eggNOG" id="ENOG502QQ2B">
    <property type="taxonomic scope" value="Eukaryota"/>
</dbReference>
<dbReference type="InterPro" id="IPR039750">
    <property type="entry name" value="DRC1/DRC2"/>
</dbReference>
<evidence type="ECO:0000259" key="6">
    <source>
        <dbReference type="Pfam" id="PF14775"/>
    </source>
</evidence>
<organism evidence="7 8">
    <name type="scientific">Ectocarpus siliculosus</name>
    <name type="common">Brown alga</name>
    <name type="synonym">Conferva siliculosa</name>
    <dbReference type="NCBI Taxonomy" id="2880"/>
    <lineage>
        <taxon>Eukaryota</taxon>
        <taxon>Sar</taxon>
        <taxon>Stramenopiles</taxon>
        <taxon>Ochrophyta</taxon>
        <taxon>PX clade</taxon>
        <taxon>Phaeophyceae</taxon>
        <taxon>Ectocarpales</taxon>
        <taxon>Ectocarpaceae</taxon>
        <taxon>Ectocarpus</taxon>
    </lineage>
</organism>
<gene>
    <name evidence="7" type="ORF">Esi_0022_0117</name>
</gene>
<dbReference type="Proteomes" id="UP000002630">
    <property type="component" value="Unassembled WGS sequence"/>
</dbReference>
<accession>D8LIH6</accession>
<dbReference type="GO" id="GO:0005858">
    <property type="term" value="C:axonemal dynein complex"/>
    <property type="evidence" value="ECO:0007669"/>
    <property type="project" value="InterPro"/>
</dbReference>
<dbReference type="FunCoup" id="D8LIH6">
    <property type="interactions" value="4"/>
</dbReference>
<proteinExistence type="inferred from homology"/>
<feature type="compositionally biased region" description="Low complexity" evidence="4">
    <location>
        <begin position="435"/>
        <end position="444"/>
    </location>
</feature>
<feature type="region of interest" description="Disordered" evidence="4">
    <location>
        <begin position="428"/>
        <end position="464"/>
    </location>
</feature>
<dbReference type="InterPro" id="IPR029440">
    <property type="entry name" value="DRC1_C"/>
</dbReference>
<dbReference type="Pfam" id="PF14775">
    <property type="entry name" value="NYD-SP28_assoc"/>
    <property type="match status" value="1"/>
</dbReference>
<evidence type="ECO:0000256" key="2">
    <source>
        <dbReference type="ARBA" id="ARBA00023054"/>
    </source>
</evidence>
<name>D8LIH6_ECTSI</name>
<protein>
    <recommendedName>
        <fullName evidence="9">Dynein regulatory complex protein 1</fullName>
    </recommendedName>
</protein>
<evidence type="ECO:0000256" key="4">
    <source>
        <dbReference type="SAM" id="MobiDB-lite"/>
    </source>
</evidence>